<dbReference type="EMBL" id="GBXM01094342">
    <property type="protein sequence ID" value="JAH14235.1"/>
    <property type="molecule type" value="Transcribed_RNA"/>
</dbReference>
<evidence type="ECO:0000313" key="1">
    <source>
        <dbReference type="EMBL" id="JAH14526.1"/>
    </source>
</evidence>
<organism evidence="1">
    <name type="scientific">Anguilla anguilla</name>
    <name type="common">European freshwater eel</name>
    <name type="synonym">Muraena anguilla</name>
    <dbReference type="NCBI Taxonomy" id="7936"/>
    <lineage>
        <taxon>Eukaryota</taxon>
        <taxon>Metazoa</taxon>
        <taxon>Chordata</taxon>
        <taxon>Craniata</taxon>
        <taxon>Vertebrata</taxon>
        <taxon>Euteleostomi</taxon>
        <taxon>Actinopterygii</taxon>
        <taxon>Neopterygii</taxon>
        <taxon>Teleostei</taxon>
        <taxon>Anguilliformes</taxon>
        <taxon>Anguillidae</taxon>
        <taxon>Anguilla</taxon>
    </lineage>
</organism>
<reference evidence="1" key="1">
    <citation type="submission" date="2014-11" db="EMBL/GenBank/DDBJ databases">
        <authorList>
            <person name="Amaro Gonzalez C."/>
        </authorList>
    </citation>
    <scope>NUCLEOTIDE SEQUENCE</scope>
</reference>
<protein>
    <submittedName>
        <fullName evidence="1">Uncharacterized protein</fullName>
    </submittedName>
</protein>
<sequence length="39" mass="4234">MYLHIMVMGGVGWWVEPGGCGSMRVQSYERGGALQGFSV</sequence>
<proteinExistence type="predicted"/>
<dbReference type="EMBL" id="GBXM01094051">
    <property type="protein sequence ID" value="JAH14526.1"/>
    <property type="molecule type" value="Transcribed_RNA"/>
</dbReference>
<accession>A0A0E9QCC1</accession>
<dbReference type="AlphaFoldDB" id="A0A0E9QCC1"/>
<reference evidence="1" key="2">
    <citation type="journal article" date="2015" name="Fish Shellfish Immunol.">
        <title>Early steps in the European eel (Anguilla anguilla)-Vibrio vulnificus interaction in the gills: Role of the RtxA13 toxin.</title>
        <authorList>
            <person name="Callol A."/>
            <person name="Pajuelo D."/>
            <person name="Ebbesson L."/>
            <person name="Teles M."/>
            <person name="MacKenzie S."/>
            <person name="Amaro C."/>
        </authorList>
    </citation>
    <scope>NUCLEOTIDE SEQUENCE</scope>
</reference>
<name>A0A0E9QCC1_ANGAN</name>